<evidence type="ECO:0000256" key="1">
    <source>
        <dbReference type="SAM" id="Phobius"/>
    </source>
</evidence>
<keyword evidence="1" id="KW-0812">Transmembrane</keyword>
<organism evidence="2 3">
    <name type="scientific">Sclerotinia borealis (strain F-4128)</name>
    <dbReference type="NCBI Taxonomy" id="1432307"/>
    <lineage>
        <taxon>Eukaryota</taxon>
        <taxon>Fungi</taxon>
        <taxon>Dikarya</taxon>
        <taxon>Ascomycota</taxon>
        <taxon>Pezizomycotina</taxon>
        <taxon>Leotiomycetes</taxon>
        <taxon>Helotiales</taxon>
        <taxon>Sclerotiniaceae</taxon>
        <taxon>Sclerotinia</taxon>
    </lineage>
</organism>
<comment type="caution">
    <text evidence="2">The sequence shown here is derived from an EMBL/GenBank/DDBJ whole genome shotgun (WGS) entry which is preliminary data.</text>
</comment>
<keyword evidence="1" id="KW-1133">Transmembrane helix</keyword>
<keyword evidence="3" id="KW-1185">Reference proteome</keyword>
<reference evidence="2 3" key="1">
    <citation type="journal article" date="2014" name="Genome Announc.">
        <title>Draft genome sequence of Sclerotinia borealis, a psychrophilic plant pathogenic fungus.</title>
        <authorList>
            <person name="Mardanov A.V."/>
            <person name="Beletsky A.V."/>
            <person name="Kadnikov V.V."/>
            <person name="Ignatov A.N."/>
            <person name="Ravin N.V."/>
        </authorList>
    </citation>
    <scope>NUCLEOTIDE SEQUENCE [LARGE SCALE GENOMIC DNA]</scope>
    <source>
        <strain evidence="3">F-4157</strain>
    </source>
</reference>
<dbReference type="STRING" id="1432307.W9CG16"/>
<proteinExistence type="predicted"/>
<dbReference type="AlphaFoldDB" id="W9CG16"/>
<keyword evidence="1" id="KW-0472">Membrane</keyword>
<gene>
    <name evidence="2" type="ORF">SBOR_6139</name>
</gene>
<sequence length="126" mass="13718">MGLMSNTGLDFFSKTTGFYQLIQYTPLVIGGAAAISTYLMVTIMPGPLLQTNDILMADVLVAFAFFGGMQIARAALSPFKGVMCTVWVMMAREPVIFKDHHGEIWDGLVELNPLVAEALLASKKDD</sequence>
<protein>
    <submittedName>
        <fullName evidence="2">BcPIE2</fullName>
    </submittedName>
</protein>
<feature type="transmembrane region" description="Helical" evidence="1">
    <location>
        <begin position="21"/>
        <end position="43"/>
    </location>
</feature>
<dbReference type="Proteomes" id="UP000019487">
    <property type="component" value="Unassembled WGS sequence"/>
</dbReference>
<dbReference type="OrthoDB" id="44736at2759"/>
<evidence type="ECO:0000313" key="2">
    <source>
        <dbReference type="EMBL" id="ESZ93490.1"/>
    </source>
</evidence>
<accession>W9CG16</accession>
<name>W9CG16_SCLBF</name>
<dbReference type="HOGENOM" id="CLU_1982867_0_0_1"/>
<feature type="transmembrane region" description="Helical" evidence="1">
    <location>
        <begin position="55"/>
        <end position="76"/>
    </location>
</feature>
<evidence type="ECO:0000313" key="3">
    <source>
        <dbReference type="Proteomes" id="UP000019487"/>
    </source>
</evidence>
<dbReference type="EMBL" id="AYSA01000314">
    <property type="protein sequence ID" value="ESZ93490.1"/>
    <property type="molecule type" value="Genomic_DNA"/>
</dbReference>